<accession>A0ABS4KVS4</accession>
<sequence length="344" mass="39566">MKTFRKITSWIIVSLVVQFAGLFYINNYFLSSNTEIKTKKIVKSEPKKDDAVVKIPDDATNISTSFDGMYISYYEENTLKIINTKNGNEKNIYFKNGSKMSFYKWLKDRNRMLIAEKQSSDSEDDGYIFNLEYYEVDKDIKENIKKLKDLSSKTEIEDIQESPLTNVIYIKTKDSGERTNIYRINIMNEMEKVKTNSCIVGNMGILSLKDKLIYEDDIYHKIYVTGQDEPLNLSSVKNPVWVGVDDDDRVYIGDMQDNKVSNLYYGNIDDTNKNYQTINIGESVNASDIYVNKSGKVYVNNNLKGEVKDISSGKTYTYHGQFVQMYDNGIISVSDGKLVKTLLN</sequence>
<dbReference type="RefSeq" id="WP_209703348.1">
    <property type="nucleotide sequence ID" value="NZ_JAGGLM010000032.1"/>
</dbReference>
<protein>
    <submittedName>
        <fullName evidence="2">Uncharacterized protein</fullName>
    </submittedName>
</protein>
<proteinExistence type="predicted"/>
<comment type="caution">
    <text evidence="2">The sequence shown here is derived from an EMBL/GenBank/DDBJ whole genome shotgun (WGS) entry which is preliminary data.</text>
</comment>
<keyword evidence="1" id="KW-0472">Membrane</keyword>
<evidence type="ECO:0000313" key="2">
    <source>
        <dbReference type="EMBL" id="MBP2034117.1"/>
    </source>
</evidence>
<gene>
    <name evidence="2" type="ORF">J2Z42_002844</name>
</gene>
<evidence type="ECO:0000313" key="3">
    <source>
        <dbReference type="Proteomes" id="UP001519307"/>
    </source>
</evidence>
<reference evidence="2 3" key="1">
    <citation type="submission" date="2021-03" db="EMBL/GenBank/DDBJ databases">
        <title>Genomic Encyclopedia of Type Strains, Phase IV (KMG-IV): sequencing the most valuable type-strain genomes for metagenomic binning, comparative biology and taxonomic classification.</title>
        <authorList>
            <person name="Goeker M."/>
        </authorList>
    </citation>
    <scope>NUCLEOTIDE SEQUENCE [LARGE SCALE GENOMIC DNA]</scope>
    <source>
        <strain evidence="2 3">DSM 28783</strain>
    </source>
</reference>
<dbReference type="Proteomes" id="UP001519307">
    <property type="component" value="Unassembled WGS sequence"/>
</dbReference>
<dbReference type="SUPFAM" id="SSF82171">
    <property type="entry name" value="DPP6 N-terminal domain-like"/>
    <property type="match status" value="1"/>
</dbReference>
<evidence type="ECO:0000256" key="1">
    <source>
        <dbReference type="SAM" id="Phobius"/>
    </source>
</evidence>
<organism evidence="2 3">
    <name type="scientific">Clostridium algifaecis</name>
    <dbReference type="NCBI Taxonomy" id="1472040"/>
    <lineage>
        <taxon>Bacteria</taxon>
        <taxon>Bacillati</taxon>
        <taxon>Bacillota</taxon>
        <taxon>Clostridia</taxon>
        <taxon>Eubacteriales</taxon>
        <taxon>Clostridiaceae</taxon>
        <taxon>Clostridium</taxon>
    </lineage>
</organism>
<keyword evidence="1" id="KW-1133">Transmembrane helix</keyword>
<keyword evidence="1" id="KW-0812">Transmembrane</keyword>
<dbReference type="EMBL" id="JAGGLM010000032">
    <property type="protein sequence ID" value="MBP2034117.1"/>
    <property type="molecule type" value="Genomic_DNA"/>
</dbReference>
<name>A0ABS4KVS4_9CLOT</name>
<keyword evidence="3" id="KW-1185">Reference proteome</keyword>
<feature type="transmembrane region" description="Helical" evidence="1">
    <location>
        <begin position="7"/>
        <end position="25"/>
    </location>
</feature>